<evidence type="ECO:0000313" key="2">
    <source>
        <dbReference type="Proteomes" id="UP000838756"/>
    </source>
</evidence>
<name>A0A8S4SBL8_9NEOP</name>
<gene>
    <name evidence="1" type="primary">jg4936</name>
    <name evidence="1" type="ORF">PAEG_LOCUS25024</name>
</gene>
<organism evidence="1 2">
    <name type="scientific">Pararge aegeria aegeria</name>
    <dbReference type="NCBI Taxonomy" id="348720"/>
    <lineage>
        <taxon>Eukaryota</taxon>
        <taxon>Metazoa</taxon>
        <taxon>Ecdysozoa</taxon>
        <taxon>Arthropoda</taxon>
        <taxon>Hexapoda</taxon>
        <taxon>Insecta</taxon>
        <taxon>Pterygota</taxon>
        <taxon>Neoptera</taxon>
        <taxon>Endopterygota</taxon>
        <taxon>Lepidoptera</taxon>
        <taxon>Glossata</taxon>
        <taxon>Ditrysia</taxon>
        <taxon>Papilionoidea</taxon>
        <taxon>Nymphalidae</taxon>
        <taxon>Satyrinae</taxon>
        <taxon>Satyrini</taxon>
        <taxon>Parargina</taxon>
        <taxon>Pararge</taxon>
    </lineage>
</organism>
<evidence type="ECO:0000313" key="1">
    <source>
        <dbReference type="EMBL" id="CAH2265686.1"/>
    </source>
</evidence>
<accession>A0A8S4SBL8</accession>
<dbReference type="Proteomes" id="UP000838756">
    <property type="component" value="Unassembled WGS sequence"/>
</dbReference>
<sequence length="88" mass="9315">MGLLAALLDRKAHHLKMALASGLRLRSSYSMHIPTAAFPPHVNKLLLPAGGMRSATSSRGCSYGVIVLVGNPFKAASLLFETTTRGIP</sequence>
<proteinExistence type="predicted"/>
<protein>
    <submittedName>
        <fullName evidence="1">Jg4936 protein</fullName>
    </submittedName>
</protein>
<comment type="caution">
    <text evidence="1">The sequence shown here is derived from an EMBL/GenBank/DDBJ whole genome shotgun (WGS) entry which is preliminary data.</text>
</comment>
<keyword evidence="2" id="KW-1185">Reference proteome</keyword>
<dbReference type="EMBL" id="CAKXAJ010026290">
    <property type="protein sequence ID" value="CAH2265686.1"/>
    <property type="molecule type" value="Genomic_DNA"/>
</dbReference>
<dbReference type="AlphaFoldDB" id="A0A8S4SBL8"/>
<reference evidence="1" key="1">
    <citation type="submission" date="2022-03" db="EMBL/GenBank/DDBJ databases">
        <authorList>
            <person name="Lindestad O."/>
        </authorList>
    </citation>
    <scope>NUCLEOTIDE SEQUENCE</scope>
</reference>